<dbReference type="Gene3D" id="3.40.525.10">
    <property type="entry name" value="CRAL-TRIO lipid binding domain"/>
    <property type="match status" value="1"/>
</dbReference>
<gene>
    <name evidence="2" type="ORF">Fcan01_01174</name>
</gene>
<protein>
    <submittedName>
        <fullName evidence="2">Retinal-binding protein</fullName>
    </submittedName>
</protein>
<evidence type="ECO:0000313" key="2">
    <source>
        <dbReference type="EMBL" id="OXA63249.1"/>
    </source>
</evidence>
<dbReference type="CDD" id="cd00170">
    <property type="entry name" value="SEC14"/>
    <property type="match status" value="1"/>
</dbReference>
<dbReference type="SUPFAM" id="SSF52087">
    <property type="entry name" value="CRAL/TRIO domain"/>
    <property type="match status" value="1"/>
</dbReference>
<dbReference type="InterPro" id="IPR001251">
    <property type="entry name" value="CRAL-TRIO_dom"/>
</dbReference>
<proteinExistence type="predicted"/>
<dbReference type="PANTHER" id="PTHR23324:SF83">
    <property type="entry name" value="SEC14-LIKE PROTEIN 2"/>
    <property type="match status" value="1"/>
</dbReference>
<dbReference type="OMA" id="CIRCIPL"/>
<dbReference type="PANTHER" id="PTHR23324">
    <property type="entry name" value="SEC14 RELATED PROTEIN"/>
    <property type="match status" value="1"/>
</dbReference>
<evidence type="ECO:0000313" key="3">
    <source>
        <dbReference type="Proteomes" id="UP000198287"/>
    </source>
</evidence>
<feature type="domain" description="CRAL-TRIO" evidence="1">
    <location>
        <begin position="1"/>
        <end position="125"/>
    </location>
</feature>
<comment type="caution">
    <text evidence="2">The sequence shown here is derived from an EMBL/GenBank/DDBJ whole genome shotgun (WGS) entry which is preliminary data.</text>
</comment>
<dbReference type="GO" id="GO:0005737">
    <property type="term" value="C:cytoplasm"/>
    <property type="evidence" value="ECO:0007669"/>
    <property type="project" value="TreeGrafter"/>
</dbReference>
<keyword evidence="3" id="KW-1185">Reference proteome</keyword>
<dbReference type="InterPro" id="IPR036865">
    <property type="entry name" value="CRAL-TRIO_dom_sf"/>
</dbReference>
<organism evidence="2 3">
    <name type="scientific">Folsomia candida</name>
    <name type="common">Springtail</name>
    <dbReference type="NCBI Taxonomy" id="158441"/>
    <lineage>
        <taxon>Eukaryota</taxon>
        <taxon>Metazoa</taxon>
        <taxon>Ecdysozoa</taxon>
        <taxon>Arthropoda</taxon>
        <taxon>Hexapoda</taxon>
        <taxon>Collembola</taxon>
        <taxon>Entomobryomorpha</taxon>
        <taxon>Isotomoidea</taxon>
        <taxon>Isotomidae</taxon>
        <taxon>Proisotominae</taxon>
        <taxon>Folsomia</taxon>
    </lineage>
</organism>
<name>A0A226F0C6_FOLCA</name>
<evidence type="ECO:0000259" key="1">
    <source>
        <dbReference type="PROSITE" id="PS50191"/>
    </source>
</evidence>
<dbReference type="Proteomes" id="UP000198287">
    <property type="component" value="Unassembled WGS sequence"/>
</dbReference>
<dbReference type="AlphaFoldDB" id="A0A226F0C6"/>
<dbReference type="PROSITE" id="PS50191">
    <property type="entry name" value="CRAL_TRIO"/>
    <property type="match status" value="1"/>
</dbReference>
<dbReference type="Pfam" id="PF00650">
    <property type="entry name" value="CRAL_TRIO"/>
    <property type="match status" value="1"/>
</dbReference>
<sequence>MDDLCGLVQKLGEQYGNVTRGHLLGNMEGFNPLQHVCIRCIPLVIKNVFGYFDHFPECVDKAISVNSPASFEVALDIGRPLLTEAMRKRMFVYGTNKKVWMEALKKGFDLDQLPPSLGGTKIYKGMEKEYDD</sequence>
<dbReference type="OrthoDB" id="1434354at2759"/>
<accession>A0A226F0C6</accession>
<dbReference type="EMBL" id="LNIX01000001">
    <property type="protein sequence ID" value="OXA63249.1"/>
    <property type="molecule type" value="Genomic_DNA"/>
</dbReference>
<dbReference type="InterPro" id="IPR051064">
    <property type="entry name" value="SEC14/CRAL-TRIO_domain"/>
</dbReference>
<reference evidence="2 3" key="1">
    <citation type="submission" date="2015-12" db="EMBL/GenBank/DDBJ databases">
        <title>The genome of Folsomia candida.</title>
        <authorList>
            <person name="Faddeeva A."/>
            <person name="Derks M.F."/>
            <person name="Anvar Y."/>
            <person name="Smit S."/>
            <person name="Van Straalen N."/>
            <person name="Roelofs D."/>
        </authorList>
    </citation>
    <scope>NUCLEOTIDE SEQUENCE [LARGE SCALE GENOMIC DNA]</scope>
    <source>
        <strain evidence="2 3">VU population</strain>
        <tissue evidence="2">Whole body</tissue>
    </source>
</reference>